<comment type="caution">
    <text evidence="1">The sequence shown here is derived from an EMBL/GenBank/DDBJ whole genome shotgun (WGS) entry which is preliminary data.</text>
</comment>
<dbReference type="EMBL" id="JAOYFB010000016">
    <property type="protein sequence ID" value="KAK4017748.1"/>
    <property type="molecule type" value="Genomic_DNA"/>
</dbReference>
<evidence type="ECO:0000313" key="1">
    <source>
        <dbReference type="EMBL" id="KAK4017748.1"/>
    </source>
</evidence>
<name>A0ABQ9ZXW9_9CRUS</name>
<protein>
    <submittedName>
        <fullName evidence="1">Uncharacterized protein</fullName>
    </submittedName>
</protein>
<keyword evidence="2" id="KW-1185">Reference proteome</keyword>
<sequence length="64" mass="6948">MPSLDLKGNDLLACKDVFDGFVGGNISNVVGQLVCMGVPWDAYVAWDPDKDWCRGFSRGGVDCH</sequence>
<dbReference type="Proteomes" id="UP001234178">
    <property type="component" value="Unassembled WGS sequence"/>
</dbReference>
<evidence type="ECO:0000313" key="2">
    <source>
        <dbReference type="Proteomes" id="UP001234178"/>
    </source>
</evidence>
<gene>
    <name evidence="1" type="ORF">OUZ56_033471</name>
</gene>
<accession>A0ABQ9ZXW9</accession>
<proteinExistence type="predicted"/>
<reference evidence="1 2" key="1">
    <citation type="journal article" date="2023" name="Nucleic Acids Res.">
        <title>The hologenome of Daphnia magna reveals possible DNA methylation and microbiome-mediated evolution of the host genome.</title>
        <authorList>
            <person name="Chaturvedi A."/>
            <person name="Li X."/>
            <person name="Dhandapani V."/>
            <person name="Marshall H."/>
            <person name="Kissane S."/>
            <person name="Cuenca-Cambronero M."/>
            <person name="Asole G."/>
            <person name="Calvet F."/>
            <person name="Ruiz-Romero M."/>
            <person name="Marangio P."/>
            <person name="Guigo R."/>
            <person name="Rago D."/>
            <person name="Mirbahai L."/>
            <person name="Eastwood N."/>
            <person name="Colbourne J.K."/>
            <person name="Zhou J."/>
            <person name="Mallon E."/>
            <person name="Orsini L."/>
        </authorList>
    </citation>
    <scope>NUCLEOTIDE SEQUENCE [LARGE SCALE GENOMIC DNA]</scope>
    <source>
        <strain evidence="1">LRV0_1</strain>
    </source>
</reference>
<organism evidence="1 2">
    <name type="scientific">Daphnia magna</name>
    <dbReference type="NCBI Taxonomy" id="35525"/>
    <lineage>
        <taxon>Eukaryota</taxon>
        <taxon>Metazoa</taxon>
        <taxon>Ecdysozoa</taxon>
        <taxon>Arthropoda</taxon>
        <taxon>Crustacea</taxon>
        <taxon>Branchiopoda</taxon>
        <taxon>Diplostraca</taxon>
        <taxon>Cladocera</taxon>
        <taxon>Anomopoda</taxon>
        <taxon>Daphniidae</taxon>
        <taxon>Daphnia</taxon>
    </lineage>
</organism>